<dbReference type="AlphaFoldDB" id="A0A916UN15"/>
<proteinExistence type="predicted"/>
<dbReference type="Pfam" id="PF12706">
    <property type="entry name" value="Lactamase_B_2"/>
    <property type="match status" value="1"/>
</dbReference>
<dbReference type="InterPro" id="IPR036866">
    <property type="entry name" value="RibonucZ/Hydroxyglut_hydro"/>
</dbReference>
<reference evidence="2" key="1">
    <citation type="journal article" date="2014" name="Int. J. Syst. Evol. Microbiol.">
        <title>Complete genome sequence of Corynebacterium casei LMG S-19264T (=DSM 44701T), isolated from a smear-ripened cheese.</title>
        <authorList>
            <consortium name="US DOE Joint Genome Institute (JGI-PGF)"/>
            <person name="Walter F."/>
            <person name="Albersmeier A."/>
            <person name="Kalinowski J."/>
            <person name="Ruckert C."/>
        </authorList>
    </citation>
    <scope>NUCLEOTIDE SEQUENCE</scope>
    <source>
        <strain evidence="2">CGMCC 1.12919</strain>
    </source>
</reference>
<keyword evidence="3" id="KW-1185">Reference proteome</keyword>
<reference evidence="2" key="2">
    <citation type="submission" date="2020-09" db="EMBL/GenBank/DDBJ databases">
        <authorList>
            <person name="Sun Q."/>
            <person name="Zhou Y."/>
        </authorList>
    </citation>
    <scope>NUCLEOTIDE SEQUENCE</scope>
    <source>
        <strain evidence="2">CGMCC 1.12919</strain>
    </source>
</reference>
<name>A0A916UN15_9HYPH</name>
<sequence length="296" mass="32634">MSGNNRADTLEVRFWGVRGSHPVCGSSYATFGGNTPCVEFTLGERRFVVDAGSGMGPLGLKLLEDPPERVDLLLSHLHHDHISALPFFKPVMRHTCVVRTYCGNLGGASAEAPLSRMFAPPLFPVRLDQLPGRYEHHGFHAGETLHFEDGHSVRTCLLKHPSGATGYRFDWGGHSVCYVSDIEHDDDGPPPELLAFVDGADLVIYDAMFSAEEYCNCIGWGHSTWQEGVKLCRLGNAKAMAMFHLHPLRDDQQLLAIEQELAQALPGSFVAREGQLIRFGGRQRRADLTARVSQSV</sequence>
<comment type="caution">
    <text evidence="2">The sequence shown here is derived from an EMBL/GenBank/DDBJ whole genome shotgun (WGS) entry which is preliminary data.</text>
</comment>
<dbReference type="Gene3D" id="3.60.15.10">
    <property type="entry name" value="Ribonuclease Z/Hydroxyacylglutathione hydrolase-like"/>
    <property type="match status" value="1"/>
</dbReference>
<dbReference type="SUPFAM" id="SSF56281">
    <property type="entry name" value="Metallo-hydrolase/oxidoreductase"/>
    <property type="match status" value="1"/>
</dbReference>
<gene>
    <name evidence="2" type="ORF">GCM10010994_42060</name>
</gene>
<evidence type="ECO:0000313" key="2">
    <source>
        <dbReference type="EMBL" id="GGC79600.1"/>
    </source>
</evidence>
<evidence type="ECO:0000259" key="1">
    <source>
        <dbReference type="Pfam" id="PF12706"/>
    </source>
</evidence>
<protein>
    <submittedName>
        <fullName evidence="2">MBL fold metallo-hydrolase</fullName>
    </submittedName>
</protein>
<dbReference type="CDD" id="cd07715">
    <property type="entry name" value="TaR3-like_MBL-fold"/>
    <property type="match status" value="1"/>
</dbReference>
<evidence type="ECO:0000313" key="3">
    <source>
        <dbReference type="Proteomes" id="UP000637002"/>
    </source>
</evidence>
<organism evidence="2 3">
    <name type="scientific">Chelatococcus reniformis</name>
    <dbReference type="NCBI Taxonomy" id="1494448"/>
    <lineage>
        <taxon>Bacteria</taxon>
        <taxon>Pseudomonadati</taxon>
        <taxon>Pseudomonadota</taxon>
        <taxon>Alphaproteobacteria</taxon>
        <taxon>Hyphomicrobiales</taxon>
        <taxon>Chelatococcaceae</taxon>
        <taxon>Chelatococcus</taxon>
    </lineage>
</organism>
<dbReference type="EMBL" id="BMGG01000007">
    <property type="protein sequence ID" value="GGC79600.1"/>
    <property type="molecule type" value="Genomic_DNA"/>
</dbReference>
<feature type="domain" description="Metallo-beta-lactamase" evidence="1">
    <location>
        <begin position="45"/>
        <end position="244"/>
    </location>
</feature>
<dbReference type="Proteomes" id="UP000637002">
    <property type="component" value="Unassembled WGS sequence"/>
</dbReference>
<accession>A0A916UN15</accession>
<dbReference type="InterPro" id="IPR001279">
    <property type="entry name" value="Metallo-B-lactamas"/>
</dbReference>